<evidence type="ECO:0000256" key="1">
    <source>
        <dbReference type="ARBA" id="ARBA00004123"/>
    </source>
</evidence>
<keyword evidence="5" id="KW-1185">Reference proteome</keyword>
<dbReference type="Pfam" id="PF11951">
    <property type="entry name" value="Fungal_trans_2"/>
    <property type="match status" value="1"/>
</dbReference>
<evidence type="ECO:0000256" key="2">
    <source>
        <dbReference type="ARBA" id="ARBA00023242"/>
    </source>
</evidence>
<dbReference type="EMBL" id="SPUK01000009">
    <property type="protein sequence ID" value="TQV94809.1"/>
    <property type="molecule type" value="Genomic_DNA"/>
</dbReference>
<protein>
    <submittedName>
        <fullName evidence="4">C6 transcription factor</fullName>
    </submittedName>
</protein>
<dbReference type="Proteomes" id="UP000315783">
    <property type="component" value="Unassembled WGS sequence"/>
</dbReference>
<dbReference type="STRING" id="43265.A0A545UZG0"/>
<dbReference type="OrthoDB" id="3477330at2759"/>
<evidence type="ECO:0000313" key="4">
    <source>
        <dbReference type="EMBL" id="TQV94809.1"/>
    </source>
</evidence>
<name>A0A545UZG0_9HYPO</name>
<proteinExistence type="predicted"/>
<accession>A0A545UZG0</accession>
<organism evidence="4 5">
    <name type="scientific">Cordyceps javanica</name>
    <dbReference type="NCBI Taxonomy" id="43265"/>
    <lineage>
        <taxon>Eukaryota</taxon>
        <taxon>Fungi</taxon>
        <taxon>Dikarya</taxon>
        <taxon>Ascomycota</taxon>
        <taxon>Pezizomycotina</taxon>
        <taxon>Sordariomycetes</taxon>
        <taxon>Hypocreomycetidae</taxon>
        <taxon>Hypocreales</taxon>
        <taxon>Cordycipitaceae</taxon>
        <taxon>Cordyceps</taxon>
    </lineage>
</organism>
<keyword evidence="2" id="KW-0539">Nucleus</keyword>
<evidence type="ECO:0000313" key="5">
    <source>
        <dbReference type="Proteomes" id="UP000315783"/>
    </source>
</evidence>
<sequence length="665" mass="73193">MSKSMVQSLGDQSACDVLLDLDCKSTSISDQLAVGPFSVFKTFQDLPLQNDSTSPPSRNSGEKDALGFVLDQAQDFCLPAFSTNTFSDLLKEQDLSLFAEYPVRSDDWMTVGIDGGLSWHGGSQGFLPDDFDTTFVEPLLHSPQDTLPEVVQTTGTLQDSSQKIEMDISRSDPSPSRTDSQDYYSPSSALKKKTLSSSSFFAGRMSVIPAHAAVLLQYLKSEVLETASSPSSRDLSPWKLLLLPCALETIAEISLWNTASFARRSTLSTLLAKSAFHLSKAAPHGESAASFWLSIGKDHQNAAQELLKSALRNEVEGELKYTEMLMAILSVGVVSVYYDDTEAVSTLLLDAERLIRSRGLPAAKTFQHRILHHMYTHLRVILESTNVAAQLICHDGRQEPNPEVRLLQGNTSRNFSIDTQNLGDLDLTRQKSEDVGYNDIHLDVSGKWHATLYPEIFGVPESLMTLLSQTISLANEKPRLEAKGLADPAVSAALSEHIGTLEQQIWSWSLQGSSIACGPRLPLSLQNEDSAAHDRPETESMILAMHQALIIYFYRRVYHVSAMIVQPHVRKSLELIQPCLDMARFDSDFSVSIAWLIFIAVCEAATAELKELGLKCLEAVDDHGMFVKCGKPSTIAKAVWEQREETNNFTLGWPELMAGGTRGAG</sequence>
<dbReference type="AlphaFoldDB" id="A0A545UZG0"/>
<comment type="subcellular location">
    <subcellularLocation>
        <location evidence="1">Nucleus</location>
    </subcellularLocation>
</comment>
<feature type="region of interest" description="Disordered" evidence="3">
    <location>
        <begin position="154"/>
        <end position="185"/>
    </location>
</feature>
<dbReference type="PANTHER" id="PTHR37534:SF46">
    <property type="entry name" value="ZN(II)2CYS6 TRANSCRIPTION FACTOR (EUROFUNG)"/>
    <property type="match status" value="1"/>
</dbReference>
<dbReference type="PANTHER" id="PTHR37534">
    <property type="entry name" value="TRANSCRIPTIONAL ACTIVATOR PROTEIN UGA3"/>
    <property type="match status" value="1"/>
</dbReference>
<comment type="caution">
    <text evidence="4">The sequence shown here is derived from an EMBL/GenBank/DDBJ whole genome shotgun (WGS) entry which is preliminary data.</text>
</comment>
<reference evidence="4 5" key="1">
    <citation type="journal article" date="2019" name="Appl. Microbiol. Biotechnol.">
        <title>Genome sequence of Isaria javanica and comparative genome analysis insights into family S53 peptidase evolution in fungal entomopathogens.</title>
        <authorList>
            <person name="Lin R."/>
            <person name="Zhang X."/>
            <person name="Xin B."/>
            <person name="Zou M."/>
            <person name="Gao Y."/>
            <person name="Qin F."/>
            <person name="Hu Q."/>
            <person name="Xie B."/>
            <person name="Cheng X."/>
        </authorList>
    </citation>
    <scope>NUCLEOTIDE SEQUENCE [LARGE SCALE GENOMIC DNA]</scope>
    <source>
        <strain evidence="4 5">IJ1G</strain>
    </source>
</reference>
<gene>
    <name evidence="4" type="ORF">IF1G_06820</name>
</gene>
<evidence type="ECO:0000256" key="3">
    <source>
        <dbReference type="SAM" id="MobiDB-lite"/>
    </source>
</evidence>
<dbReference type="GO" id="GO:0005634">
    <property type="term" value="C:nucleus"/>
    <property type="evidence" value="ECO:0007669"/>
    <property type="project" value="UniProtKB-SubCell"/>
</dbReference>
<dbReference type="InterPro" id="IPR021858">
    <property type="entry name" value="Fun_TF"/>
</dbReference>